<dbReference type="GO" id="GO:0019934">
    <property type="term" value="P:cGMP-mediated signaling"/>
    <property type="evidence" value="ECO:0007669"/>
    <property type="project" value="TreeGrafter"/>
</dbReference>
<evidence type="ECO:0000313" key="6">
    <source>
        <dbReference type="WBParaSite" id="GPUH_0000710901-mRNA-1"/>
    </source>
</evidence>
<feature type="domain" description="Guanylate cyclase" evidence="3">
    <location>
        <begin position="1"/>
        <end position="113"/>
    </location>
</feature>
<dbReference type="EMBL" id="UYRT01017797">
    <property type="protein sequence ID" value="VDK57208.1"/>
    <property type="molecule type" value="Genomic_DNA"/>
</dbReference>
<evidence type="ECO:0000313" key="5">
    <source>
        <dbReference type="Proteomes" id="UP000271098"/>
    </source>
</evidence>
<keyword evidence="2" id="KW-0456">Lyase</keyword>
<keyword evidence="5" id="KW-1185">Reference proteome</keyword>
<dbReference type="SUPFAM" id="SSF55073">
    <property type="entry name" value="Nucleotide cyclase"/>
    <property type="match status" value="1"/>
</dbReference>
<gene>
    <name evidence="4" type="ORF">GPUH_LOCUS7102</name>
</gene>
<evidence type="ECO:0000259" key="3">
    <source>
        <dbReference type="PROSITE" id="PS50125"/>
    </source>
</evidence>
<dbReference type="PANTHER" id="PTHR45655:SF13">
    <property type="entry name" value="SOLUBLE GUANYLATE CYCLASE GCY-32-RELATED"/>
    <property type="match status" value="1"/>
</dbReference>
<dbReference type="GO" id="GO:0004383">
    <property type="term" value="F:guanylate cyclase activity"/>
    <property type="evidence" value="ECO:0007669"/>
    <property type="project" value="UniProtKB-EC"/>
</dbReference>
<dbReference type="Pfam" id="PF00211">
    <property type="entry name" value="Guanylate_cyc"/>
    <property type="match status" value="1"/>
</dbReference>
<accession>A0A183DEF9</accession>
<evidence type="ECO:0000313" key="4">
    <source>
        <dbReference type="EMBL" id="VDK57208.1"/>
    </source>
</evidence>
<dbReference type="Gene3D" id="3.30.70.1230">
    <property type="entry name" value="Nucleotide cyclase"/>
    <property type="match status" value="1"/>
</dbReference>
<name>A0A183DEF9_9BILA</name>
<dbReference type="PROSITE" id="PS50125">
    <property type="entry name" value="GUANYLATE_CYCLASE_2"/>
    <property type="match status" value="1"/>
</dbReference>
<evidence type="ECO:0000256" key="2">
    <source>
        <dbReference type="ARBA" id="ARBA00023239"/>
    </source>
</evidence>
<dbReference type="GO" id="GO:0008074">
    <property type="term" value="C:guanylate cyclase complex, soluble"/>
    <property type="evidence" value="ECO:0007669"/>
    <property type="project" value="TreeGrafter"/>
</dbReference>
<dbReference type="SMART" id="SM00044">
    <property type="entry name" value="CYCc"/>
    <property type="match status" value="1"/>
</dbReference>
<dbReference type="Proteomes" id="UP000271098">
    <property type="component" value="Unassembled WGS sequence"/>
</dbReference>
<dbReference type="InterPro" id="IPR029787">
    <property type="entry name" value="Nucleotide_cyclase"/>
</dbReference>
<comment type="catalytic activity">
    <reaction evidence="1">
        <text>GTP = 3',5'-cyclic GMP + diphosphate</text>
        <dbReference type="Rhea" id="RHEA:13665"/>
        <dbReference type="ChEBI" id="CHEBI:33019"/>
        <dbReference type="ChEBI" id="CHEBI:37565"/>
        <dbReference type="ChEBI" id="CHEBI:57746"/>
        <dbReference type="EC" id="4.6.1.2"/>
    </reaction>
</comment>
<reference evidence="4 5" key="2">
    <citation type="submission" date="2018-11" db="EMBL/GenBank/DDBJ databases">
        <authorList>
            <consortium name="Pathogen Informatics"/>
        </authorList>
    </citation>
    <scope>NUCLEOTIDE SEQUENCE [LARGE SCALE GENOMIC DNA]</scope>
</reference>
<dbReference type="PANTHER" id="PTHR45655">
    <property type="entry name" value="GUANYLATE CYCLASE SOLUBLE SUBUNIT BETA-2"/>
    <property type="match status" value="1"/>
</dbReference>
<dbReference type="WBParaSite" id="GPUH_0000710901-mRNA-1">
    <property type="protein sequence ID" value="GPUH_0000710901-mRNA-1"/>
    <property type="gene ID" value="GPUH_0000710901"/>
</dbReference>
<reference evidence="6" key="1">
    <citation type="submission" date="2016-06" db="UniProtKB">
        <authorList>
            <consortium name="WormBaseParasite"/>
        </authorList>
    </citation>
    <scope>IDENTIFICATION</scope>
</reference>
<dbReference type="GO" id="GO:0070482">
    <property type="term" value="P:response to oxygen levels"/>
    <property type="evidence" value="ECO:0007669"/>
    <property type="project" value="TreeGrafter"/>
</dbReference>
<dbReference type="AlphaFoldDB" id="A0A183DEF9"/>
<protein>
    <submittedName>
        <fullName evidence="6">Guanylate cyclase domain-containing protein</fullName>
    </submittedName>
</protein>
<dbReference type="CDD" id="cd07302">
    <property type="entry name" value="CHD"/>
    <property type="match status" value="1"/>
</dbReference>
<sequence>MFSDVPDFQKIVLYCKPRQIVTLLNELFTKLDRLVTRHHVYKVETIGDSYMTVGGVPEHTEDHCEVLCHLALGMLFEARSVTDPVTRKPLQIRLGINSGPIVAGVIGKKMPRY</sequence>
<organism evidence="6">
    <name type="scientific">Gongylonema pulchrum</name>
    <dbReference type="NCBI Taxonomy" id="637853"/>
    <lineage>
        <taxon>Eukaryota</taxon>
        <taxon>Metazoa</taxon>
        <taxon>Ecdysozoa</taxon>
        <taxon>Nematoda</taxon>
        <taxon>Chromadorea</taxon>
        <taxon>Rhabditida</taxon>
        <taxon>Spirurina</taxon>
        <taxon>Spiruromorpha</taxon>
        <taxon>Spiruroidea</taxon>
        <taxon>Gongylonematidae</taxon>
        <taxon>Gongylonema</taxon>
    </lineage>
</organism>
<evidence type="ECO:0000256" key="1">
    <source>
        <dbReference type="ARBA" id="ARBA00001436"/>
    </source>
</evidence>
<proteinExistence type="predicted"/>
<dbReference type="InterPro" id="IPR001054">
    <property type="entry name" value="A/G_cyclase"/>
</dbReference>
<dbReference type="OrthoDB" id="6127067at2759"/>